<dbReference type="PANTHER" id="PTHR38834">
    <property type="entry name" value="PERIPLASMIC SUBSTRATE BINDING PROTEIN FAMILY 3"/>
    <property type="match status" value="1"/>
</dbReference>
<comment type="caution">
    <text evidence="2">The sequence shown here is derived from an EMBL/GenBank/DDBJ whole genome shotgun (WGS) entry which is preliminary data.</text>
</comment>
<feature type="chain" id="PRO_5017199396" evidence="1">
    <location>
        <begin position="19"/>
        <end position="230"/>
    </location>
</feature>
<dbReference type="PANTHER" id="PTHR38834:SF3">
    <property type="entry name" value="SOLUTE-BINDING PROTEIN FAMILY 3_N-TERMINAL DOMAIN-CONTAINING PROTEIN"/>
    <property type="match status" value="1"/>
</dbReference>
<proteinExistence type="predicted"/>
<evidence type="ECO:0000256" key="1">
    <source>
        <dbReference type="SAM" id="SignalP"/>
    </source>
</evidence>
<dbReference type="EMBL" id="QYSE01000002">
    <property type="protein sequence ID" value="RJF35300.1"/>
    <property type="molecule type" value="Genomic_DNA"/>
</dbReference>
<organism evidence="2 3">
    <name type="scientific">Pseudoalteromonas gelatinilytica</name>
    <dbReference type="NCBI Taxonomy" id="1703256"/>
    <lineage>
        <taxon>Bacteria</taxon>
        <taxon>Pseudomonadati</taxon>
        <taxon>Pseudomonadota</taxon>
        <taxon>Gammaproteobacteria</taxon>
        <taxon>Alteromonadales</taxon>
        <taxon>Pseudoalteromonadaceae</taxon>
        <taxon>Pseudoalteromonas</taxon>
    </lineage>
</organism>
<protein>
    <submittedName>
        <fullName evidence="2">Amino acid ABC transporter substrate-binding protein</fullName>
    </submittedName>
</protein>
<gene>
    <name evidence="2" type="ORF">D4741_09960</name>
</gene>
<keyword evidence="1" id="KW-0732">Signal</keyword>
<dbReference type="Gene3D" id="3.40.190.10">
    <property type="entry name" value="Periplasmic binding protein-like II"/>
    <property type="match status" value="2"/>
</dbReference>
<dbReference type="AlphaFoldDB" id="A0A3A3F139"/>
<evidence type="ECO:0000313" key="3">
    <source>
        <dbReference type="Proteomes" id="UP000265938"/>
    </source>
</evidence>
<dbReference type="Proteomes" id="UP000265938">
    <property type="component" value="Unassembled WGS sequence"/>
</dbReference>
<name>A0A3A3F139_9GAMM</name>
<sequence length="230" mass="26024">MRTILTLSLLLFLHPCFAAITVVTENFPNFQYLDENGVLTGTVVDKVKSGLAKSGVEYEISVNTWSISYNAALRDSSTCIFSMARLPAREDKFSWVAQIGGFSASFYSFKSDQVKIANLDEAKKYRIAVLKNNYSHIYLKENGFDERNQLILLDSFDNIYDVLKSRRSSIDLVILSDEQFKHERDGDNTLEDLKPILKLPVGTPQLYFACNKNINPAILEKLIKGFADND</sequence>
<reference evidence="2 3" key="1">
    <citation type="submission" date="2018-09" db="EMBL/GenBank/DDBJ databases">
        <title>Identification of marine bacteria producing industrial enzymes.</title>
        <authorList>
            <person name="Cheng T.H."/>
            <person name="Saidin J."/>
            <person name="Muhd D.D."/>
            <person name="Isa M.N.M."/>
            <person name="Bakar M.F.A."/>
            <person name="Ismail N."/>
        </authorList>
    </citation>
    <scope>NUCLEOTIDE SEQUENCE [LARGE SCALE GENOMIC DNA]</scope>
    <source>
        <strain evidence="2 3">MNAD 1.6</strain>
    </source>
</reference>
<accession>A0A3A3F139</accession>
<feature type="signal peptide" evidence="1">
    <location>
        <begin position="1"/>
        <end position="18"/>
    </location>
</feature>
<dbReference type="RefSeq" id="WP_119852853.1">
    <property type="nucleotide sequence ID" value="NZ_QYSE01000002.1"/>
</dbReference>
<dbReference type="SUPFAM" id="SSF53850">
    <property type="entry name" value="Periplasmic binding protein-like II"/>
    <property type="match status" value="1"/>
</dbReference>
<evidence type="ECO:0000313" key="2">
    <source>
        <dbReference type="EMBL" id="RJF35300.1"/>
    </source>
</evidence>